<comment type="caution">
    <text evidence="2">The sequence shown here is derived from an EMBL/GenBank/DDBJ whole genome shotgun (WGS) entry which is preliminary data.</text>
</comment>
<accession>A0A5A7QVG1</accession>
<sequence>MEDSKLEVSTSSEPEGQQNLHNDGGEEQRHPQQHAGSLEHAESPNEGLLHADDSAAIAGEFSEKETPTLESNEEDDAASEDAGREALDVKEEVGTDEMVVRPSKRSRIKVELGETVVHGGGEADVNCVVYKVGDQRQALVQLWKEHELLQGDEGIEASQNGPTLEVRIPAKHVTSTNRHVKSGRLWGTDVYTVDSDLVAGYCRRTASPPSSATEELRVTVRVLAPQDCYISTVRNNVHSRAWRAPIDCSYRVERCCFVKQGGEIIDLEPCVQHSSNIEPTFVPVYLENKKITRAAALKALAQKRFLSSIRFQYSFSMEPWYEYSINIVADQGLKAPLYTSARLKKGEVLYVETLFGRYELCYDGEVITATPGPFGLNSEGSVVDVFRWSRCKRYLTQKHMLSVGVPLSLEYVE</sequence>
<evidence type="ECO:0000313" key="2">
    <source>
        <dbReference type="EMBL" id="GER49059.1"/>
    </source>
</evidence>
<gene>
    <name evidence="2" type="ORF">STAS_26270</name>
</gene>
<evidence type="ECO:0000313" key="3">
    <source>
        <dbReference type="Proteomes" id="UP000325081"/>
    </source>
</evidence>
<protein>
    <submittedName>
        <fullName evidence="2">Uncharacterized protein</fullName>
    </submittedName>
</protein>
<dbReference type="OrthoDB" id="896293at2759"/>
<dbReference type="InterPro" id="IPR036609">
    <property type="entry name" value="LCCL_sf"/>
</dbReference>
<dbReference type="AlphaFoldDB" id="A0A5A7QVG1"/>
<feature type="compositionally biased region" description="Basic and acidic residues" evidence="1">
    <location>
        <begin position="37"/>
        <end position="53"/>
    </location>
</feature>
<keyword evidence="3" id="KW-1185">Reference proteome</keyword>
<dbReference type="Gene3D" id="2.170.130.20">
    <property type="entry name" value="LCCL-like domain"/>
    <property type="match status" value="1"/>
</dbReference>
<evidence type="ECO:0000256" key="1">
    <source>
        <dbReference type="SAM" id="MobiDB-lite"/>
    </source>
</evidence>
<feature type="compositionally biased region" description="Polar residues" evidence="1">
    <location>
        <begin position="7"/>
        <end position="21"/>
    </location>
</feature>
<dbReference type="EMBL" id="BKCP01008404">
    <property type="protein sequence ID" value="GER49059.1"/>
    <property type="molecule type" value="Genomic_DNA"/>
</dbReference>
<reference evidence="3" key="1">
    <citation type="journal article" date="2019" name="Curr. Biol.">
        <title>Genome Sequence of Striga asiatica Provides Insight into the Evolution of Plant Parasitism.</title>
        <authorList>
            <person name="Yoshida S."/>
            <person name="Kim S."/>
            <person name="Wafula E.K."/>
            <person name="Tanskanen J."/>
            <person name="Kim Y.M."/>
            <person name="Honaas L."/>
            <person name="Yang Z."/>
            <person name="Spallek T."/>
            <person name="Conn C.E."/>
            <person name="Ichihashi Y."/>
            <person name="Cheong K."/>
            <person name="Cui S."/>
            <person name="Der J.P."/>
            <person name="Gundlach H."/>
            <person name="Jiao Y."/>
            <person name="Hori C."/>
            <person name="Ishida J.K."/>
            <person name="Kasahara H."/>
            <person name="Kiba T."/>
            <person name="Kim M.S."/>
            <person name="Koo N."/>
            <person name="Laohavisit A."/>
            <person name="Lee Y.H."/>
            <person name="Lumba S."/>
            <person name="McCourt P."/>
            <person name="Mortimer J.C."/>
            <person name="Mutuku J.M."/>
            <person name="Nomura T."/>
            <person name="Sasaki-Sekimoto Y."/>
            <person name="Seto Y."/>
            <person name="Wang Y."/>
            <person name="Wakatake T."/>
            <person name="Sakakibara H."/>
            <person name="Demura T."/>
            <person name="Yamaguchi S."/>
            <person name="Yoneyama K."/>
            <person name="Manabe R.I."/>
            <person name="Nelson D.C."/>
            <person name="Schulman A.H."/>
            <person name="Timko M.P."/>
            <person name="dePamphilis C.W."/>
            <person name="Choi D."/>
            <person name="Shirasu K."/>
        </authorList>
    </citation>
    <scope>NUCLEOTIDE SEQUENCE [LARGE SCALE GENOMIC DNA]</scope>
    <source>
        <strain evidence="3">cv. UVA1</strain>
    </source>
</reference>
<name>A0A5A7QVG1_STRAF</name>
<proteinExistence type="predicted"/>
<dbReference type="Proteomes" id="UP000325081">
    <property type="component" value="Unassembled WGS sequence"/>
</dbReference>
<feature type="region of interest" description="Disordered" evidence="1">
    <location>
        <begin position="1"/>
        <end position="91"/>
    </location>
</feature>
<organism evidence="2 3">
    <name type="scientific">Striga asiatica</name>
    <name type="common">Asiatic witchweed</name>
    <name type="synonym">Buchnera asiatica</name>
    <dbReference type="NCBI Taxonomy" id="4170"/>
    <lineage>
        <taxon>Eukaryota</taxon>
        <taxon>Viridiplantae</taxon>
        <taxon>Streptophyta</taxon>
        <taxon>Embryophyta</taxon>
        <taxon>Tracheophyta</taxon>
        <taxon>Spermatophyta</taxon>
        <taxon>Magnoliopsida</taxon>
        <taxon>eudicotyledons</taxon>
        <taxon>Gunneridae</taxon>
        <taxon>Pentapetalae</taxon>
        <taxon>asterids</taxon>
        <taxon>lamiids</taxon>
        <taxon>Lamiales</taxon>
        <taxon>Orobanchaceae</taxon>
        <taxon>Buchnereae</taxon>
        <taxon>Striga</taxon>
    </lineage>
</organism>
<feature type="non-terminal residue" evidence="2">
    <location>
        <position position="413"/>
    </location>
</feature>
<feature type="compositionally biased region" description="Basic and acidic residues" evidence="1">
    <location>
        <begin position="81"/>
        <end position="91"/>
    </location>
</feature>